<dbReference type="InterPro" id="IPR017825">
    <property type="entry name" value="Lycopene_cyclase_dom"/>
</dbReference>
<evidence type="ECO:0000313" key="9">
    <source>
        <dbReference type="EMBL" id="PFG32758.1"/>
    </source>
</evidence>
<evidence type="ECO:0000256" key="4">
    <source>
        <dbReference type="ARBA" id="ARBA00022746"/>
    </source>
</evidence>
<evidence type="ECO:0000256" key="5">
    <source>
        <dbReference type="ARBA" id="ARBA00022989"/>
    </source>
</evidence>
<feature type="transmembrane region" description="Helical" evidence="8">
    <location>
        <begin position="6"/>
        <end position="24"/>
    </location>
</feature>
<dbReference type="GO" id="GO:0045436">
    <property type="term" value="F:lycopene beta cyclase activity"/>
    <property type="evidence" value="ECO:0007669"/>
    <property type="project" value="UniProtKB-ARBA"/>
</dbReference>
<dbReference type="EMBL" id="PDJG01000001">
    <property type="protein sequence ID" value="PFG32758.1"/>
    <property type="molecule type" value="Genomic_DNA"/>
</dbReference>
<dbReference type="Proteomes" id="UP000225548">
    <property type="component" value="Unassembled WGS sequence"/>
</dbReference>
<feature type="transmembrane region" description="Helical" evidence="8">
    <location>
        <begin position="81"/>
        <end position="103"/>
    </location>
</feature>
<dbReference type="AlphaFoldDB" id="A0A2A9E1D8"/>
<proteinExistence type="predicted"/>
<evidence type="ECO:0000256" key="2">
    <source>
        <dbReference type="ARBA" id="ARBA00004829"/>
    </source>
</evidence>
<evidence type="ECO:0000313" key="10">
    <source>
        <dbReference type="Proteomes" id="UP000225548"/>
    </source>
</evidence>
<sequence length="109" mass="12137">MTGWEYLGAVVVSLGAMLLVDHRWRLFLWDRPRRAAVVLACGILLFLLWDVAGITTGIFERGDSPAMSGIEVAPDLPLEELFFVTFLCYLTMVVHGLVARFVLPDRGVS</sequence>
<dbReference type="RefSeq" id="WP_098454079.1">
    <property type="nucleotide sequence ID" value="NZ_PDJG01000001.1"/>
</dbReference>
<comment type="subcellular location">
    <subcellularLocation>
        <location evidence="1">Membrane</location>
        <topology evidence="1">Multi-pass membrane protein</topology>
    </subcellularLocation>
</comment>
<keyword evidence="10" id="KW-1185">Reference proteome</keyword>
<name>A0A2A9E1D8_9MICO</name>
<feature type="transmembrane region" description="Helical" evidence="8">
    <location>
        <begin position="36"/>
        <end position="59"/>
    </location>
</feature>
<evidence type="ECO:0000256" key="3">
    <source>
        <dbReference type="ARBA" id="ARBA00022692"/>
    </source>
</evidence>
<gene>
    <name evidence="9" type="ORF">ATL42_0606</name>
</gene>
<keyword evidence="5 8" id="KW-1133">Transmembrane helix</keyword>
<reference evidence="9 10" key="1">
    <citation type="submission" date="2017-10" db="EMBL/GenBank/DDBJ databases">
        <title>Sequencing the genomes of 1000 actinobacteria strains.</title>
        <authorList>
            <person name="Klenk H.-P."/>
        </authorList>
    </citation>
    <scope>NUCLEOTIDE SEQUENCE [LARGE SCALE GENOMIC DNA]</scope>
    <source>
        <strain evidence="9 10">DSM 18966</strain>
    </source>
</reference>
<evidence type="ECO:0000256" key="6">
    <source>
        <dbReference type="ARBA" id="ARBA00023136"/>
    </source>
</evidence>
<keyword evidence="4" id="KW-0125">Carotenoid biosynthesis</keyword>
<accession>A0A2A9E1D8</accession>
<comment type="pathway">
    <text evidence="2">Carotenoid biosynthesis.</text>
</comment>
<dbReference type="OrthoDB" id="4774157at2"/>
<dbReference type="GO" id="GO:0016872">
    <property type="term" value="F:intramolecular lyase activity"/>
    <property type="evidence" value="ECO:0007669"/>
    <property type="project" value="InterPro"/>
</dbReference>
<keyword evidence="3 8" id="KW-0812">Transmembrane</keyword>
<keyword evidence="7" id="KW-0413">Isomerase</keyword>
<dbReference type="GO" id="GO:0016117">
    <property type="term" value="P:carotenoid biosynthetic process"/>
    <property type="evidence" value="ECO:0007669"/>
    <property type="project" value="UniProtKB-KW"/>
</dbReference>
<comment type="caution">
    <text evidence="9">The sequence shown here is derived from an EMBL/GenBank/DDBJ whole genome shotgun (WGS) entry which is preliminary data.</text>
</comment>
<keyword evidence="6 8" id="KW-0472">Membrane</keyword>
<dbReference type="NCBIfam" id="TIGR03462">
    <property type="entry name" value="CarR_dom_SF"/>
    <property type="match status" value="1"/>
</dbReference>
<evidence type="ECO:0000256" key="8">
    <source>
        <dbReference type="SAM" id="Phobius"/>
    </source>
</evidence>
<evidence type="ECO:0000256" key="1">
    <source>
        <dbReference type="ARBA" id="ARBA00004141"/>
    </source>
</evidence>
<dbReference type="GO" id="GO:0016020">
    <property type="term" value="C:membrane"/>
    <property type="evidence" value="ECO:0007669"/>
    <property type="project" value="UniProtKB-SubCell"/>
</dbReference>
<organism evidence="9 10">
    <name type="scientific">Sanguibacter antarcticus</name>
    <dbReference type="NCBI Taxonomy" id="372484"/>
    <lineage>
        <taxon>Bacteria</taxon>
        <taxon>Bacillati</taxon>
        <taxon>Actinomycetota</taxon>
        <taxon>Actinomycetes</taxon>
        <taxon>Micrococcales</taxon>
        <taxon>Sanguibacteraceae</taxon>
        <taxon>Sanguibacter</taxon>
    </lineage>
</organism>
<evidence type="ECO:0000256" key="7">
    <source>
        <dbReference type="ARBA" id="ARBA00023235"/>
    </source>
</evidence>
<protein>
    <submittedName>
        <fullName evidence="9">Lycopene cyclase domain-containing protein</fullName>
    </submittedName>
</protein>